<dbReference type="Gene3D" id="3.50.50.60">
    <property type="entry name" value="FAD/NAD(P)-binding domain"/>
    <property type="match status" value="1"/>
</dbReference>
<gene>
    <name evidence="5" type="ORF">GCM10011503_09690</name>
</gene>
<dbReference type="RefSeq" id="WP_084391610.1">
    <property type="nucleotide sequence ID" value="NZ_BMKF01000001.1"/>
</dbReference>
<accession>A0ABQ1J9G3</accession>
<comment type="caution">
    <text evidence="5">The sequence shown here is derived from an EMBL/GenBank/DDBJ whole genome shotgun (WGS) entry which is preliminary data.</text>
</comment>
<keyword evidence="6" id="KW-1185">Reference proteome</keyword>
<dbReference type="InterPro" id="IPR050493">
    <property type="entry name" value="FAD-dep_Monooxygenase_BioMet"/>
</dbReference>
<dbReference type="Pfam" id="PF01494">
    <property type="entry name" value="FAD_binding_3"/>
    <property type="match status" value="2"/>
</dbReference>
<dbReference type="EMBL" id="BMKF01000001">
    <property type="protein sequence ID" value="GGB63060.1"/>
    <property type="molecule type" value="Genomic_DNA"/>
</dbReference>
<dbReference type="PANTHER" id="PTHR13789:SF309">
    <property type="entry name" value="PUTATIVE (AFU_ORTHOLOGUE AFUA_6G14510)-RELATED"/>
    <property type="match status" value="1"/>
</dbReference>
<evidence type="ECO:0000259" key="4">
    <source>
        <dbReference type="Pfam" id="PF01494"/>
    </source>
</evidence>
<protein>
    <submittedName>
        <fullName evidence="5">Glutamate synthase</fullName>
    </submittedName>
</protein>
<feature type="domain" description="FAD-binding" evidence="4">
    <location>
        <begin position="5"/>
        <end position="136"/>
    </location>
</feature>
<dbReference type="InterPro" id="IPR036188">
    <property type="entry name" value="FAD/NAD-bd_sf"/>
</dbReference>
<evidence type="ECO:0000256" key="3">
    <source>
        <dbReference type="SAM" id="Phobius"/>
    </source>
</evidence>
<dbReference type="SUPFAM" id="SSF51905">
    <property type="entry name" value="FAD/NAD(P)-binding domain"/>
    <property type="match status" value="1"/>
</dbReference>
<keyword evidence="3" id="KW-0472">Membrane</keyword>
<organism evidence="5 6">
    <name type="scientific">Henriciella pelagia</name>
    <dbReference type="NCBI Taxonomy" id="1977912"/>
    <lineage>
        <taxon>Bacteria</taxon>
        <taxon>Pseudomonadati</taxon>
        <taxon>Pseudomonadota</taxon>
        <taxon>Alphaproteobacteria</taxon>
        <taxon>Hyphomonadales</taxon>
        <taxon>Hyphomonadaceae</taxon>
        <taxon>Henriciella</taxon>
    </lineage>
</organism>
<evidence type="ECO:0000313" key="6">
    <source>
        <dbReference type="Proteomes" id="UP000628854"/>
    </source>
</evidence>
<keyword evidence="1" id="KW-0560">Oxidoreductase</keyword>
<reference evidence="6" key="1">
    <citation type="journal article" date="2019" name="Int. J. Syst. Evol. Microbiol.">
        <title>The Global Catalogue of Microorganisms (GCM) 10K type strain sequencing project: providing services to taxonomists for standard genome sequencing and annotation.</title>
        <authorList>
            <consortium name="The Broad Institute Genomics Platform"/>
            <consortium name="The Broad Institute Genome Sequencing Center for Infectious Disease"/>
            <person name="Wu L."/>
            <person name="Ma J."/>
        </authorList>
    </citation>
    <scope>NUCLEOTIDE SEQUENCE [LARGE SCALE GENOMIC DNA]</scope>
    <source>
        <strain evidence="6">CGMCC 1.15928</strain>
    </source>
</reference>
<keyword evidence="2" id="KW-0503">Monooxygenase</keyword>
<dbReference type="PRINTS" id="PR00420">
    <property type="entry name" value="RNGMNOXGNASE"/>
</dbReference>
<dbReference type="Proteomes" id="UP000628854">
    <property type="component" value="Unassembled WGS sequence"/>
</dbReference>
<evidence type="ECO:0000256" key="1">
    <source>
        <dbReference type="ARBA" id="ARBA00023002"/>
    </source>
</evidence>
<feature type="domain" description="FAD-binding" evidence="4">
    <location>
        <begin position="243"/>
        <end position="319"/>
    </location>
</feature>
<sequence>MNRKLDIAVCGAGIGGLAVATLLSRQGHRVTLFDQYDEPRPVGSGLMLQSTGLAVLGAMGLSGRVLQLGSRLERLWGRSEPSRRTVLDVRFETLRPGHFGLGVQRQMLFDTLYQSALAEGLSLQTSRRVETVDRHTGQTGFETGQFVDGFNLVIDALGVRSPLTRAPKRELAYGALWTTLPWPADGPFEKAALEQRYRAARQMAGVMASGKTSDGAPESLTYFWSIRADRFDAWRSASLDSWKSEAKALWPQTDALLNQINSHDQMVFARYRHRTHRDPVSGPRLVHIGDAWHAASPQLGQGANMALLDAYALSLALDATNDVSLALARYRSLRQSHVGLYQLMSWLFTPVYQGDGRFTPWLRDYLAAPLSRIPPAPKLLAGMVTGAFGSPLGRLGLRD</sequence>
<proteinExistence type="predicted"/>
<keyword evidence="3" id="KW-1133">Transmembrane helix</keyword>
<name>A0ABQ1J9G3_9PROT</name>
<keyword evidence="3" id="KW-0812">Transmembrane</keyword>
<feature type="transmembrane region" description="Helical" evidence="3">
    <location>
        <begin position="7"/>
        <end position="26"/>
    </location>
</feature>
<dbReference type="PANTHER" id="PTHR13789">
    <property type="entry name" value="MONOOXYGENASE"/>
    <property type="match status" value="1"/>
</dbReference>
<evidence type="ECO:0000313" key="5">
    <source>
        <dbReference type="EMBL" id="GGB63060.1"/>
    </source>
</evidence>
<dbReference type="InterPro" id="IPR002938">
    <property type="entry name" value="FAD-bd"/>
</dbReference>
<evidence type="ECO:0000256" key="2">
    <source>
        <dbReference type="ARBA" id="ARBA00023033"/>
    </source>
</evidence>